<feature type="transmembrane region" description="Helical" evidence="6">
    <location>
        <begin position="92"/>
        <end position="114"/>
    </location>
</feature>
<evidence type="ECO:0000256" key="6">
    <source>
        <dbReference type="SAM" id="Phobius"/>
    </source>
</evidence>
<feature type="transmembrane region" description="Helical" evidence="6">
    <location>
        <begin position="377"/>
        <end position="396"/>
    </location>
</feature>
<name>A0ABU6MS76_9BACI</name>
<comment type="caution">
    <text evidence="7">The sequence shown here is derived from an EMBL/GenBank/DDBJ whole genome shotgun (WGS) entry which is preliminary data.</text>
</comment>
<feature type="transmembrane region" description="Helical" evidence="6">
    <location>
        <begin position="191"/>
        <end position="212"/>
    </location>
</feature>
<dbReference type="InterPro" id="IPR050367">
    <property type="entry name" value="APC_superfamily"/>
</dbReference>
<keyword evidence="4 6" id="KW-1133">Transmembrane helix</keyword>
<feature type="transmembrane region" description="Helical" evidence="6">
    <location>
        <begin position="147"/>
        <end position="171"/>
    </location>
</feature>
<proteinExistence type="predicted"/>
<organism evidence="7 8">
    <name type="scientific">Heyndrickxia acidicola</name>
    <dbReference type="NCBI Taxonomy" id="209389"/>
    <lineage>
        <taxon>Bacteria</taxon>
        <taxon>Bacillati</taxon>
        <taxon>Bacillota</taxon>
        <taxon>Bacilli</taxon>
        <taxon>Bacillales</taxon>
        <taxon>Bacillaceae</taxon>
        <taxon>Heyndrickxia</taxon>
    </lineage>
</organism>
<feature type="transmembrane region" description="Helical" evidence="6">
    <location>
        <begin position="224"/>
        <end position="243"/>
    </location>
</feature>
<evidence type="ECO:0000256" key="2">
    <source>
        <dbReference type="ARBA" id="ARBA00022475"/>
    </source>
</evidence>
<evidence type="ECO:0000256" key="4">
    <source>
        <dbReference type="ARBA" id="ARBA00022989"/>
    </source>
</evidence>
<feature type="transmembrane region" description="Helical" evidence="6">
    <location>
        <begin position="34"/>
        <end position="59"/>
    </location>
</feature>
<dbReference type="Pfam" id="PF13520">
    <property type="entry name" value="AA_permease_2"/>
    <property type="match status" value="1"/>
</dbReference>
<protein>
    <submittedName>
        <fullName evidence="7">APC family permease</fullName>
    </submittedName>
</protein>
<feature type="transmembrane region" description="Helical" evidence="6">
    <location>
        <begin position="7"/>
        <end position="28"/>
    </location>
</feature>
<reference evidence="7 8" key="1">
    <citation type="submission" date="2023-03" db="EMBL/GenBank/DDBJ databases">
        <title>Bacillus Genome Sequencing.</title>
        <authorList>
            <person name="Dunlap C."/>
        </authorList>
    </citation>
    <scope>NUCLEOTIDE SEQUENCE [LARGE SCALE GENOMIC DNA]</scope>
    <source>
        <strain evidence="7 8">B-23453</strain>
    </source>
</reference>
<keyword evidence="2" id="KW-1003">Cell membrane</keyword>
<dbReference type="PANTHER" id="PTHR42770:SF18">
    <property type="entry name" value="ARGININE_AGMATINE ANTIPORTER"/>
    <property type="match status" value="1"/>
</dbReference>
<dbReference type="PANTHER" id="PTHR42770">
    <property type="entry name" value="AMINO ACID TRANSPORTER-RELATED"/>
    <property type="match status" value="1"/>
</dbReference>
<feature type="transmembrane region" description="Helical" evidence="6">
    <location>
        <begin position="402"/>
        <end position="420"/>
    </location>
</feature>
<feature type="transmembrane region" description="Helical" evidence="6">
    <location>
        <begin position="120"/>
        <end position="140"/>
    </location>
</feature>
<feature type="transmembrane region" description="Helical" evidence="6">
    <location>
        <begin position="263"/>
        <end position="285"/>
    </location>
</feature>
<dbReference type="PIRSF" id="PIRSF006060">
    <property type="entry name" value="AA_transporter"/>
    <property type="match status" value="1"/>
</dbReference>
<keyword evidence="3 6" id="KW-0812">Transmembrane</keyword>
<evidence type="ECO:0000313" key="7">
    <source>
        <dbReference type="EMBL" id="MED1206057.1"/>
    </source>
</evidence>
<feature type="transmembrane region" description="Helical" evidence="6">
    <location>
        <begin position="316"/>
        <end position="335"/>
    </location>
</feature>
<comment type="subcellular location">
    <subcellularLocation>
        <location evidence="1">Cell membrane</location>
        <topology evidence="1">Multi-pass membrane protein</topology>
    </subcellularLocation>
</comment>
<dbReference type="EMBL" id="JARMAB010000047">
    <property type="protein sequence ID" value="MED1206057.1"/>
    <property type="molecule type" value="Genomic_DNA"/>
</dbReference>
<evidence type="ECO:0000256" key="1">
    <source>
        <dbReference type="ARBA" id="ARBA00004651"/>
    </source>
</evidence>
<keyword evidence="8" id="KW-1185">Reference proteome</keyword>
<evidence type="ECO:0000256" key="5">
    <source>
        <dbReference type="ARBA" id="ARBA00023136"/>
    </source>
</evidence>
<gene>
    <name evidence="7" type="ORF">P4T90_23815</name>
</gene>
<dbReference type="RefSeq" id="WP_066269380.1">
    <property type="nucleotide sequence ID" value="NZ_JARMAB010000047.1"/>
</dbReference>
<evidence type="ECO:0000313" key="8">
    <source>
        <dbReference type="Proteomes" id="UP001341444"/>
    </source>
</evidence>
<feature type="transmembrane region" description="Helical" evidence="6">
    <location>
        <begin position="341"/>
        <end position="365"/>
    </location>
</feature>
<dbReference type="Proteomes" id="UP001341444">
    <property type="component" value="Unassembled WGS sequence"/>
</dbReference>
<accession>A0ABU6MS76</accession>
<keyword evidence="5 6" id="KW-0472">Membrane</keyword>
<dbReference type="Gene3D" id="1.20.1740.10">
    <property type="entry name" value="Amino acid/polyamine transporter I"/>
    <property type="match status" value="1"/>
</dbReference>
<dbReference type="InterPro" id="IPR002293">
    <property type="entry name" value="AA/rel_permease1"/>
</dbReference>
<evidence type="ECO:0000256" key="3">
    <source>
        <dbReference type="ARBA" id="ARBA00022692"/>
    </source>
</evidence>
<sequence length="431" mass="46020">MEHRKKLGFWSIVLLGINGIIGSGIFLLPNQAAALMGPLSIAVILFDAILVLSLTLCFAEAGGMFRKNGGPYVYSREAFGSFIGFEVGFMKWAIGIIAWAAMAAAFSTALGVVWEPAKEGIVKNIVVTVIIVWLGAINYLGVSVSKLLNNVITIAKLVPLLLFVAVGIFFIHGNSFTPVLPHGTYKHGAFGAAALLIFYAFTGFESLAVAAEDMKNPEKNIPKAIIMVIFICSLFYVLIQTVAEGTLGPKLAVSQAPLAQATQHFIGHAGATIILAGTLISIAGINIAASFITPRSAVALANDGLIPSFLAKNSRFGTPAWAIFFTVLFALPLALSGSFAQLAAISVVSRFAQYLPTCLSIIVLRKKRSDLTRTFKVPFGPVIPILAVIVSIWLLTQASTQQLIWGLCGLAAGIPVYFLMKLTRMKKKMAD</sequence>